<dbReference type="RefSeq" id="WP_006533956.1">
    <property type="nucleotide sequence ID" value="NZ_CVRY01000009.1"/>
</dbReference>
<evidence type="ECO:0000313" key="1">
    <source>
        <dbReference type="EMBL" id="CRL65480.1"/>
    </source>
</evidence>
<dbReference type="Proteomes" id="UP000183920">
    <property type="component" value="Unassembled WGS sequence"/>
</dbReference>
<dbReference type="EMBL" id="JAEKCB010000008">
    <property type="protein sequence ID" value="MBJ2118928.1"/>
    <property type="molecule type" value="Genomic_DNA"/>
</dbReference>
<keyword evidence="4" id="KW-1185">Reference proteome</keyword>
<dbReference type="Proteomes" id="UP000619976">
    <property type="component" value="Unassembled WGS sequence"/>
</dbReference>
<dbReference type="AlphaFoldDB" id="A0A0G4QIE1"/>
<dbReference type="InterPro" id="IPR019276">
    <property type="entry name" value="DUF2303"/>
</dbReference>
<reference evidence="1" key="1">
    <citation type="submission" date="2015-06" db="EMBL/GenBank/DDBJ databases">
        <authorList>
            <person name="Urmite Genomes Urmite Genomes"/>
        </authorList>
    </citation>
    <scope>NUCLEOTIDE SEQUENCE [LARGE SCALE GENOMIC DNA]</scope>
    <source>
        <strain evidence="1">CSUR P1867</strain>
    </source>
</reference>
<organism evidence="1 3">
    <name type="scientific">Proteus penneri</name>
    <dbReference type="NCBI Taxonomy" id="102862"/>
    <lineage>
        <taxon>Bacteria</taxon>
        <taxon>Pseudomonadati</taxon>
        <taxon>Pseudomonadota</taxon>
        <taxon>Gammaproteobacteria</taxon>
        <taxon>Enterobacterales</taxon>
        <taxon>Morganellaceae</taxon>
        <taxon>Proteus</taxon>
    </lineage>
</organism>
<dbReference type="EMBL" id="CVRY01000009">
    <property type="protein sequence ID" value="CRL65480.1"/>
    <property type="molecule type" value="Genomic_DNA"/>
</dbReference>
<evidence type="ECO:0000313" key="3">
    <source>
        <dbReference type="Proteomes" id="UP000183920"/>
    </source>
</evidence>
<gene>
    <name evidence="1" type="ORF">BN1804_03529</name>
    <name evidence="2" type="ORF">JFQ69_14790</name>
</gene>
<proteinExistence type="predicted"/>
<dbReference type="Pfam" id="PF10065">
    <property type="entry name" value="DUF2303"/>
    <property type="match status" value="1"/>
</dbReference>
<evidence type="ECO:0000313" key="2">
    <source>
        <dbReference type="EMBL" id="MBJ2118928.1"/>
    </source>
</evidence>
<name>A0A0G4QIE1_9GAMM</name>
<reference evidence="3" key="2">
    <citation type="submission" date="2015-06" db="EMBL/GenBank/DDBJ databases">
        <authorList>
            <person name="Urmite Genomes"/>
        </authorList>
    </citation>
    <scope>NUCLEOTIDE SEQUENCE [LARGE SCALE GENOMIC DNA]</scope>
    <source>
        <strain evidence="3">CSUR P1867</strain>
    </source>
</reference>
<accession>A0A0G4QIE1</accession>
<evidence type="ECO:0000313" key="4">
    <source>
        <dbReference type="Proteomes" id="UP000619976"/>
    </source>
</evidence>
<protein>
    <submittedName>
        <fullName evidence="2">YfdQ family protein</fullName>
    </submittedName>
</protein>
<reference evidence="2 4" key="3">
    <citation type="submission" date="2020-12" db="EMBL/GenBank/DDBJ databases">
        <title>Enhanced detection system for hospital associated transmission using whole genome sequencing surveillance.</title>
        <authorList>
            <person name="Harrison L.H."/>
            <person name="Van Tyne D."/>
            <person name="Marsh J.W."/>
            <person name="Griffith M.P."/>
            <person name="Snyder D.J."/>
            <person name="Cooper V.S."/>
            <person name="Mustapha M."/>
        </authorList>
    </citation>
    <scope>NUCLEOTIDE SEQUENCE [LARGE SCALE GENOMIC DNA]</scope>
    <source>
        <strain evidence="2 4">PR00195</strain>
    </source>
</reference>
<sequence length="275" mass="30865">MSQLDGNAISQIQNMAVASLSLNAIEKSLCPAIVLPNDFKVSSLENLQEGRFRFRGEMKTTSISDFVKYSIKNAVEEGVSCFIDADEMSAKTVFNIGTIGEPGHADNTALVKLKQTAPFAALLKIDGVKHRQKELAEWLEDWRDYLMAFDADGNVLDIKQAISAVRRITIESTRSAEHEDHDFSAKRSVLENVEARSKDVMPTAFQFTCTPYDELKERNIKLRYSVLTGGDVPTLVLRIVQLENLEEQIAQEFRNLLCDEFDESDIETFIGKFSA</sequence>